<proteinExistence type="predicted"/>
<dbReference type="PANTHER" id="PTHR24166">
    <property type="entry name" value="ROLLING PEBBLES, ISOFORM B"/>
    <property type="match status" value="1"/>
</dbReference>
<evidence type="ECO:0000256" key="1">
    <source>
        <dbReference type="ARBA" id="ARBA00022737"/>
    </source>
</evidence>
<dbReference type="PANTHER" id="PTHR24166:SF48">
    <property type="entry name" value="PROTEIN VAPYRIN"/>
    <property type="match status" value="1"/>
</dbReference>
<dbReference type="GeneID" id="30970534"/>
<dbReference type="OMA" id="EMHAIQL"/>
<evidence type="ECO:0000256" key="4">
    <source>
        <dbReference type="SAM" id="MobiDB-lite"/>
    </source>
</evidence>
<evidence type="ECO:0000256" key="2">
    <source>
        <dbReference type="ARBA" id="ARBA00023043"/>
    </source>
</evidence>
<evidence type="ECO:0000313" key="5">
    <source>
        <dbReference type="EMBL" id="OJJ97288.1"/>
    </source>
</evidence>
<feature type="repeat" description="ANK" evidence="3">
    <location>
        <begin position="146"/>
        <end position="178"/>
    </location>
</feature>
<sequence length="771" mass="85458">MGSSSRSSSEHSRRRPSPWRRIDRDTIDANSDTYVYTDNDPEIEGINKPKTLHEAAYEDNYEAAKVLLRKGAAIDLPDLNGDTALHIAVMKHSNDFVRFLIDKGADVNRLGSEGLTPLLLACSQPNYDIAKRLLEAGADVDAADDKGRTALHHACIQEREGMVELLFQYGARADPRDNSGRTPLHLALARHQSEMLNTLLHHGANVNAVDPEGRAPLHYAAKAGWARPMRALLRPEVDVDAKDADGNTALHLACLGGFKQVMWLLLEHGASVHIKDSDGLTALQLASSTGQSTSIVRLLQHYEAKVDTEDFSKARSRSVSPPRRLRAMRSTSIILEPKKVEVESVSSHEMPRLRNKETGSELSHDKLEPTDDMAAGSEIDSAQKMLGQNHWDGVRRDNGDGYILAKYDGHDIYCDAKMESIHSSSHEGQEMHAIQLKLNFMKPHSLKHRIRYAEVDVALCATDLKALPNIRTIMPQADRVEVSEQEITTGQKFTVGANGNGGPSSVNISMEGSKGRKSTFKGVRIIHGAVKDRMHASWRLYEEPGSKSGLPEIVRLLLVVQCEAEFELRASLSARASHFFSFGIPRTVTAKQGPPYLVPPLAEIMSLEQAMKLKLILGVADRAAVMVEDAKRLEQRVTQSIKGHTKRALIMEAGASESNIRDWADIADASSYGDFALLCEKLLRTREIESPEVRPRPRRWSPAPVPIVERSHSHWRRESLDFDGDDRGYARRMRARLGVDEAEEAIAPTHRSRNVHGFSAVGPGYKVSRLA</sequence>
<feature type="repeat" description="ANK" evidence="3">
    <location>
        <begin position="179"/>
        <end position="211"/>
    </location>
</feature>
<evidence type="ECO:0000313" key="6">
    <source>
        <dbReference type="Proteomes" id="UP000184546"/>
    </source>
</evidence>
<dbReference type="Gene3D" id="1.25.40.20">
    <property type="entry name" value="Ankyrin repeat-containing domain"/>
    <property type="match status" value="1"/>
</dbReference>
<dbReference type="Pfam" id="PF12796">
    <property type="entry name" value="Ank_2"/>
    <property type="match status" value="2"/>
</dbReference>
<dbReference type="SMART" id="SM00248">
    <property type="entry name" value="ANK"/>
    <property type="match status" value="8"/>
</dbReference>
<name>A0A1L9WMA9_ASPA1</name>
<feature type="repeat" description="ANK" evidence="3">
    <location>
        <begin position="212"/>
        <end position="244"/>
    </location>
</feature>
<evidence type="ECO:0000256" key="3">
    <source>
        <dbReference type="PROSITE-ProRule" id="PRU00023"/>
    </source>
</evidence>
<dbReference type="PROSITE" id="PS50088">
    <property type="entry name" value="ANK_REPEAT"/>
    <property type="match status" value="8"/>
</dbReference>
<dbReference type="InterPro" id="IPR002110">
    <property type="entry name" value="Ankyrin_rpt"/>
</dbReference>
<dbReference type="RefSeq" id="XP_020053628.1">
    <property type="nucleotide sequence ID" value="XM_020196720.1"/>
</dbReference>
<dbReference type="SUPFAM" id="SSF48403">
    <property type="entry name" value="Ankyrin repeat"/>
    <property type="match status" value="1"/>
</dbReference>
<dbReference type="PROSITE" id="PS50297">
    <property type="entry name" value="ANK_REP_REGION"/>
    <property type="match status" value="8"/>
</dbReference>
<keyword evidence="6" id="KW-1185">Reference proteome</keyword>
<accession>A0A1L9WMA9</accession>
<feature type="repeat" description="ANK" evidence="3">
    <location>
        <begin position="80"/>
        <end position="112"/>
    </location>
</feature>
<dbReference type="InterPro" id="IPR036770">
    <property type="entry name" value="Ankyrin_rpt-contain_sf"/>
</dbReference>
<organism evidence="5 6">
    <name type="scientific">Aspergillus aculeatus (strain ATCC 16872 / CBS 172.66 / WB 5094)</name>
    <dbReference type="NCBI Taxonomy" id="690307"/>
    <lineage>
        <taxon>Eukaryota</taxon>
        <taxon>Fungi</taxon>
        <taxon>Dikarya</taxon>
        <taxon>Ascomycota</taxon>
        <taxon>Pezizomycotina</taxon>
        <taxon>Eurotiomycetes</taxon>
        <taxon>Eurotiomycetidae</taxon>
        <taxon>Eurotiales</taxon>
        <taxon>Aspergillaceae</taxon>
        <taxon>Aspergillus</taxon>
        <taxon>Aspergillus subgen. Circumdati</taxon>
    </lineage>
</organism>
<protein>
    <submittedName>
        <fullName evidence="5">Uncharacterized protein</fullName>
    </submittedName>
</protein>
<feature type="repeat" description="ANK" evidence="3">
    <location>
        <begin position="278"/>
        <end position="311"/>
    </location>
</feature>
<feature type="repeat" description="ANK" evidence="3">
    <location>
        <begin position="245"/>
        <end position="277"/>
    </location>
</feature>
<dbReference type="STRING" id="690307.A0A1L9WMA9"/>
<dbReference type="Proteomes" id="UP000184546">
    <property type="component" value="Unassembled WGS sequence"/>
</dbReference>
<keyword evidence="2 3" id="KW-0040">ANK repeat</keyword>
<feature type="repeat" description="ANK" evidence="3">
    <location>
        <begin position="113"/>
        <end position="145"/>
    </location>
</feature>
<dbReference type="OrthoDB" id="366390at2759"/>
<gene>
    <name evidence="5" type="ORF">ASPACDRAFT_124170</name>
</gene>
<dbReference type="EMBL" id="KV878983">
    <property type="protein sequence ID" value="OJJ97288.1"/>
    <property type="molecule type" value="Genomic_DNA"/>
</dbReference>
<feature type="region of interest" description="Disordered" evidence="4">
    <location>
        <begin position="1"/>
        <end position="23"/>
    </location>
</feature>
<dbReference type="Pfam" id="PF13637">
    <property type="entry name" value="Ank_4"/>
    <property type="match status" value="1"/>
</dbReference>
<reference evidence="6" key="1">
    <citation type="journal article" date="2017" name="Genome Biol.">
        <title>Comparative genomics reveals high biological diversity and specific adaptations in the industrially and medically important fungal genus Aspergillus.</title>
        <authorList>
            <person name="de Vries R.P."/>
            <person name="Riley R."/>
            <person name="Wiebenga A."/>
            <person name="Aguilar-Osorio G."/>
            <person name="Amillis S."/>
            <person name="Uchima C.A."/>
            <person name="Anderluh G."/>
            <person name="Asadollahi M."/>
            <person name="Askin M."/>
            <person name="Barry K."/>
            <person name="Battaglia E."/>
            <person name="Bayram O."/>
            <person name="Benocci T."/>
            <person name="Braus-Stromeyer S.A."/>
            <person name="Caldana C."/>
            <person name="Canovas D."/>
            <person name="Cerqueira G.C."/>
            <person name="Chen F."/>
            <person name="Chen W."/>
            <person name="Choi C."/>
            <person name="Clum A."/>
            <person name="Dos Santos R.A."/>
            <person name="Damasio A.R."/>
            <person name="Diallinas G."/>
            <person name="Emri T."/>
            <person name="Fekete E."/>
            <person name="Flipphi M."/>
            <person name="Freyberg S."/>
            <person name="Gallo A."/>
            <person name="Gournas C."/>
            <person name="Habgood R."/>
            <person name="Hainaut M."/>
            <person name="Harispe M.L."/>
            <person name="Henrissat B."/>
            <person name="Hilden K.S."/>
            <person name="Hope R."/>
            <person name="Hossain A."/>
            <person name="Karabika E."/>
            <person name="Karaffa L."/>
            <person name="Karanyi Z."/>
            <person name="Krasevec N."/>
            <person name="Kuo A."/>
            <person name="Kusch H."/>
            <person name="LaButti K."/>
            <person name="Lagendijk E.L."/>
            <person name="Lapidus A."/>
            <person name="Levasseur A."/>
            <person name="Lindquist E."/>
            <person name="Lipzen A."/>
            <person name="Logrieco A.F."/>
            <person name="MacCabe A."/>
            <person name="Maekelae M.R."/>
            <person name="Malavazi I."/>
            <person name="Melin P."/>
            <person name="Meyer V."/>
            <person name="Mielnichuk N."/>
            <person name="Miskei M."/>
            <person name="Molnar A.P."/>
            <person name="Mule G."/>
            <person name="Ngan C.Y."/>
            <person name="Orejas M."/>
            <person name="Orosz E."/>
            <person name="Ouedraogo J.P."/>
            <person name="Overkamp K.M."/>
            <person name="Park H.-S."/>
            <person name="Perrone G."/>
            <person name="Piumi F."/>
            <person name="Punt P.J."/>
            <person name="Ram A.F."/>
            <person name="Ramon A."/>
            <person name="Rauscher S."/>
            <person name="Record E."/>
            <person name="Riano-Pachon D.M."/>
            <person name="Robert V."/>
            <person name="Roehrig J."/>
            <person name="Ruller R."/>
            <person name="Salamov A."/>
            <person name="Salih N.S."/>
            <person name="Samson R.A."/>
            <person name="Sandor E."/>
            <person name="Sanguinetti M."/>
            <person name="Schuetze T."/>
            <person name="Sepcic K."/>
            <person name="Shelest E."/>
            <person name="Sherlock G."/>
            <person name="Sophianopoulou V."/>
            <person name="Squina F.M."/>
            <person name="Sun H."/>
            <person name="Susca A."/>
            <person name="Todd R.B."/>
            <person name="Tsang A."/>
            <person name="Unkles S.E."/>
            <person name="van de Wiele N."/>
            <person name="van Rossen-Uffink D."/>
            <person name="Oliveira J.V."/>
            <person name="Vesth T.C."/>
            <person name="Visser J."/>
            <person name="Yu J.-H."/>
            <person name="Zhou M."/>
            <person name="Andersen M.R."/>
            <person name="Archer D.B."/>
            <person name="Baker S.E."/>
            <person name="Benoit I."/>
            <person name="Brakhage A.A."/>
            <person name="Braus G.H."/>
            <person name="Fischer R."/>
            <person name="Frisvad J.C."/>
            <person name="Goldman G.H."/>
            <person name="Houbraken J."/>
            <person name="Oakley B."/>
            <person name="Pocsi I."/>
            <person name="Scazzocchio C."/>
            <person name="Seiboth B."/>
            <person name="vanKuyk P.A."/>
            <person name="Wortman J."/>
            <person name="Dyer P.S."/>
            <person name="Grigoriev I.V."/>
        </authorList>
    </citation>
    <scope>NUCLEOTIDE SEQUENCE [LARGE SCALE GENOMIC DNA]</scope>
    <source>
        <strain evidence="6">ATCC 16872 / CBS 172.66 / WB 5094</strain>
    </source>
</reference>
<feature type="compositionally biased region" description="Basic and acidic residues" evidence="4">
    <location>
        <begin position="349"/>
        <end position="369"/>
    </location>
</feature>
<dbReference type="InterPro" id="IPR050889">
    <property type="entry name" value="Dendritic_Spine_Reg/Scaffold"/>
</dbReference>
<feature type="repeat" description="ANK" evidence="3">
    <location>
        <begin position="47"/>
        <end position="79"/>
    </location>
</feature>
<feature type="region of interest" description="Disordered" evidence="4">
    <location>
        <begin position="344"/>
        <end position="369"/>
    </location>
</feature>
<dbReference type="VEuPathDB" id="FungiDB:ASPACDRAFT_124170"/>
<keyword evidence="1" id="KW-0677">Repeat</keyword>
<dbReference type="AlphaFoldDB" id="A0A1L9WMA9"/>